<protein>
    <recommendedName>
        <fullName evidence="5">Protein FAR1-RELATED SEQUENCE</fullName>
    </recommendedName>
</protein>
<gene>
    <name evidence="3" type="ORF">KFK09_008681</name>
</gene>
<dbReference type="InterPro" id="IPR004330">
    <property type="entry name" value="FAR1_DNA_bnd_dom"/>
</dbReference>
<proteinExistence type="predicted"/>
<feature type="domain" description="MULE transposase" evidence="2">
    <location>
        <begin position="287"/>
        <end position="381"/>
    </location>
</feature>
<dbReference type="EMBL" id="JAGYWB010000007">
    <property type="protein sequence ID" value="KAI0516009.1"/>
    <property type="molecule type" value="Genomic_DNA"/>
</dbReference>
<sequence>MSMKMEIDLEEDVDFYEQTIFSQISEEADNLENADVQETSAHEAEHVELVGLDEKFSISIKFASFQDVYVNEKEAYEAYRSYGYNLGFSVRKDHHNYWPNSKNLKSKDFVCSKAGFKKLPDLNIQRKYRRSDTRTSCPAMIRFTMDEAGYWKVKKFIKNHNHDLPRPENRHLLRSCRNMCDEKASVLKAMTDAGIRTIDAFFFLADEVGGVENIGFTKRDAYNFIQKIKRAKIELGDTNTLIELFKERQLNDNMFSWDVQKDEFDILLNFFWVDAIGKIDYDCFGDVIIFDTSYRLNKYNLVCAPFVGVNNHWQNILLGVAFLSEEIIESFIWVFTTFVRMMGDKQPITIYTDQDQAMARAIEVALPHSRHGLCQWHIRKKAPSKVSCYNTNNKVKGLFNKCLSRCDSEEEFENAWAELIIQGNLQDHVWLQDFYRIRNKWSTAFNKDYFSMDILSTQRSESTNNVCHGISKPISSITDCFLGLEKLMRNWRRNEQNEDYRCSQSEIEPFETMGLLCSHCIIVLRQMAIGKILEKYLLLRWSARARQDIYSGLNLKENSQNSSEASSGFIFRNYISRFAYEMSTRAQLNEGGEEFLMAVMKDTSEKLDLVVFGKRKTYKTTQDGSVQLKDPLKRISNARLKGHWKKKTKNQQCNFTSMPECFTEDFINAVHSSQASPAKQYNFTRMPEWLTEDFISQACPSSQASVQQFTSMPECMTDDFIAGEPSSQPLVKQAKHSNFTSIPKCFTQEHITGVCSKKPSATYLMLMMDIIKSENSML</sequence>
<feature type="domain" description="FAR1" evidence="1">
    <location>
        <begin position="79"/>
        <end position="164"/>
    </location>
</feature>
<dbReference type="OrthoDB" id="2402896at2759"/>
<dbReference type="PANTHER" id="PTHR47718:SF17">
    <property type="entry name" value="PROTEIN FAR1-RELATED SEQUENCE 5-LIKE"/>
    <property type="match status" value="1"/>
</dbReference>
<evidence type="ECO:0008006" key="5">
    <source>
        <dbReference type="Google" id="ProtNLM"/>
    </source>
</evidence>
<dbReference type="Pfam" id="PF10551">
    <property type="entry name" value="MULE"/>
    <property type="match status" value="1"/>
</dbReference>
<comment type="caution">
    <text evidence="3">The sequence shown here is derived from an EMBL/GenBank/DDBJ whole genome shotgun (WGS) entry which is preliminary data.</text>
</comment>
<dbReference type="Pfam" id="PF03101">
    <property type="entry name" value="FAR1"/>
    <property type="match status" value="1"/>
</dbReference>
<evidence type="ECO:0000259" key="1">
    <source>
        <dbReference type="Pfam" id="PF03101"/>
    </source>
</evidence>
<dbReference type="InterPro" id="IPR018289">
    <property type="entry name" value="MULE_transposase_dom"/>
</dbReference>
<organism evidence="3 4">
    <name type="scientific">Dendrobium nobile</name>
    <name type="common">Orchid</name>
    <dbReference type="NCBI Taxonomy" id="94219"/>
    <lineage>
        <taxon>Eukaryota</taxon>
        <taxon>Viridiplantae</taxon>
        <taxon>Streptophyta</taxon>
        <taxon>Embryophyta</taxon>
        <taxon>Tracheophyta</taxon>
        <taxon>Spermatophyta</taxon>
        <taxon>Magnoliopsida</taxon>
        <taxon>Liliopsida</taxon>
        <taxon>Asparagales</taxon>
        <taxon>Orchidaceae</taxon>
        <taxon>Epidendroideae</taxon>
        <taxon>Malaxideae</taxon>
        <taxon>Dendrobiinae</taxon>
        <taxon>Dendrobium</taxon>
    </lineage>
</organism>
<dbReference type="Proteomes" id="UP000829196">
    <property type="component" value="Unassembled WGS sequence"/>
</dbReference>
<dbReference type="AlphaFoldDB" id="A0A8T3BNE4"/>
<name>A0A8T3BNE4_DENNO</name>
<evidence type="ECO:0000259" key="2">
    <source>
        <dbReference type="Pfam" id="PF10551"/>
    </source>
</evidence>
<evidence type="ECO:0000313" key="3">
    <source>
        <dbReference type="EMBL" id="KAI0516009.1"/>
    </source>
</evidence>
<accession>A0A8T3BNE4</accession>
<dbReference type="PANTHER" id="PTHR47718">
    <property type="entry name" value="OS01G0519700 PROTEIN"/>
    <property type="match status" value="1"/>
</dbReference>
<reference evidence="3" key="1">
    <citation type="journal article" date="2022" name="Front. Genet.">
        <title>Chromosome-Scale Assembly of the Dendrobium nobile Genome Provides Insights Into the Molecular Mechanism of the Biosynthesis of the Medicinal Active Ingredient of Dendrobium.</title>
        <authorList>
            <person name="Xu Q."/>
            <person name="Niu S.-C."/>
            <person name="Li K.-L."/>
            <person name="Zheng P.-J."/>
            <person name="Zhang X.-J."/>
            <person name="Jia Y."/>
            <person name="Liu Y."/>
            <person name="Niu Y.-X."/>
            <person name="Yu L.-H."/>
            <person name="Chen D.-F."/>
            <person name="Zhang G.-Q."/>
        </authorList>
    </citation>
    <scope>NUCLEOTIDE SEQUENCE</scope>
    <source>
        <tissue evidence="3">Leaf</tissue>
    </source>
</reference>
<keyword evidence="4" id="KW-1185">Reference proteome</keyword>
<evidence type="ECO:0000313" key="4">
    <source>
        <dbReference type="Proteomes" id="UP000829196"/>
    </source>
</evidence>